<keyword evidence="7" id="KW-0547">Nucleotide-binding</keyword>
<dbReference type="InterPro" id="IPR036918">
    <property type="entry name" value="Pyrv_Knase_C_sf"/>
</dbReference>
<comment type="similarity">
    <text evidence="3 14">Belongs to the pyruvate kinase family.</text>
</comment>
<dbReference type="GO" id="GO:0005524">
    <property type="term" value="F:ATP binding"/>
    <property type="evidence" value="ECO:0007669"/>
    <property type="project" value="UniProtKB-KW"/>
</dbReference>
<dbReference type="AlphaFoldDB" id="A0A5C7FC38"/>
<dbReference type="SUPFAM" id="SSF51621">
    <property type="entry name" value="Phosphoenolpyruvate/pyruvate domain"/>
    <property type="match status" value="1"/>
</dbReference>
<evidence type="ECO:0000256" key="7">
    <source>
        <dbReference type="ARBA" id="ARBA00022741"/>
    </source>
</evidence>
<proteinExistence type="inferred from homology"/>
<comment type="pathway">
    <text evidence="2 14">Carbohydrate degradation; glycolysis; pyruvate from D-glyceraldehyde 3-phosphate: step 5/5.</text>
</comment>
<evidence type="ECO:0000256" key="5">
    <source>
        <dbReference type="ARBA" id="ARBA00022679"/>
    </source>
</evidence>
<dbReference type="NCBIfam" id="NF004491">
    <property type="entry name" value="PRK05826.1"/>
    <property type="match status" value="1"/>
</dbReference>
<keyword evidence="10 14" id="KW-0460">Magnesium</keyword>
<evidence type="ECO:0000256" key="9">
    <source>
        <dbReference type="ARBA" id="ARBA00022840"/>
    </source>
</evidence>
<dbReference type="InterPro" id="IPR040442">
    <property type="entry name" value="Pyrv_kinase-like_dom_sf"/>
</dbReference>
<dbReference type="InterPro" id="IPR015795">
    <property type="entry name" value="Pyrv_Knase_C"/>
</dbReference>
<dbReference type="NCBIfam" id="NF004978">
    <property type="entry name" value="PRK06354.1"/>
    <property type="match status" value="1"/>
</dbReference>
<dbReference type="EC" id="2.7.1.40" evidence="4 13"/>
<dbReference type="Gene3D" id="2.40.33.10">
    <property type="entry name" value="PK beta-barrel domain-like"/>
    <property type="match status" value="1"/>
</dbReference>
<dbReference type="GO" id="GO:0000287">
    <property type="term" value="F:magnesium ion binding"/>
    <property type="evidence" value="ECO:0007669"/>
    <property type="project" value="UniProtKB-UniRule"/>
</dbReference>
<organism evidence="17 18">
    <name type="scientific">Neolewinella aurantiaca</name>
    <dbReference type="NCBI Taxonomy" id="2602767"/>
    <lineage>
        <taxon>Bacteria</taxon>
        <taxon>Pseudomonadati</taxon>
        <taxon>Bacteroidota</taxon>
        <taxon>Saprospiria</taxon>
        <taxon>Saprospirales</taxon>
        <taxon>Lewinellaceae</taxon>
        <taxon>Neolewinella</taxon>
    </lineage>
</organism>
<evidence type="ECO:0000256" key="8">
    <source>
        <dbReference type="ARBA" id="ARBA00022777"/>
    </source>
</evidence>
<dbReference type="OrthoDB" id="9812123at2"/>
<dbReference type="GO" id="GO:0030955">
    <property type="term" value="F:potassium ion binding"/>
    <property type="evidence" value="ECO:0007669"/>
    <property type="project" value="UniProtKB-UniRule"/>
</dbReference>
<dbReference type="GO" id="GO:0016301">
    <property type="term" value="F:kinase activity"/>
    <property type="evidence" value="ECO:0007669"/>
    <property type="project" value="UniProtKB-KW"/>
</dbReference>
<comment type="catalytic activity">
    <reaction evidence="14">
        <text>pyruvate + ATP = phosphoenolpyruvate + ADP + H(+)</text>
        <dbReference type="Rhea" id="RHEA:18157"/>
        <dbReference type="ChEBI" id="CHEBI:15361"/>
        <dbReference type="ChEBI" id="CHEBI:15378"/>
        <dbReference type="ChEBI" id="CHEBI:30616"/>
        <dbReference type="ChEBI" id="CHEBI:58702"/>
        <dbReference type="ChEBI" id="CHEBI:456216"/>
        <dbReference type="EC" id="2.7.1.40"/>
    </reaction>
</comment>
<evidence type="ECO:0000259" key="16">
    <source>
        <dbReference type="Pfam" id="PF02887"/>
    </source>
</evidence>
<protein>
    <recommendedName>
        <fullName evidence="4 13">Pyruvate kinase</fullName>
        <ecNumber evidence="4 13">2.7.1.40</ecNumber>
    </recommendedName>
</protein>
<accession>A0A5C7FC38</accession>
<keyword evidence="5 14" id="KW-0808">Transferase</keyword>
<evidence type="ECO:0000256" key="4">
    <source>
        <dbReference type="ARBA" id="ARBA00012142"/>
    </source>
</evidence>
<dbReference type="Gene3D" id="3.20.20.60">
    <property type="entry name" value="Phosphoenolpyruvate-binding domains"/>
    <property type="match status" value="1"/>
</dbReference>
<evidence type="ECO:0000256" key="12">
    <source>
        <dbReference type="ARBA" id="ARBA00023317"/>
    </source>
</evidence>
<dbReference type="InterPro" id="IPR015813">
    <property type="entry name" value="Pyrv/PenolPyrv_kinase-like_dom"/>
</dbReference>
<keyword evidence="9" id="KW-0067">ATP-binding</keyword>
<dbReference type="InterPro" id="IPR015793">
    <property type="entry name" value="Pyrv_Knase_brl"/>
</dbReference>
<dbReference type="RefSeq" id="WP_147931458.1">
    <property type="nucleotide sequence ID" value="NZ_VOXD01000022.1"/>
</dbReference>
<evidence type="ECO:0000256" key="13">
    <source>
        <dbReference type="NCBIfam" id="TIGR01064"/>
    </source>
</evidence>
<dbReference type="UniPathway" id="UPA00109">
    <property type="reaction ID" value="UER00188"/>
</dbReference>
<feature type="domain" description="Pyruvate kinase barrel" evidence="15">
    <location>
        <begin position="7"/>
        <end position="327"/>
    </location>
</feature>
<dbReference type="PROSITE" id="PS00110">
    <property type="entry name" value="PYRUVATE_KINASE"/>
    <property type="match status" value="1"/>
</dbReference>
<comment type="caution">
    <text evidence="17">The sequence shown here is derived from an EMBL/GenBank/DDBJ whole genome shotgun (WGS) entry which is preliminary data.</text>
</comment>
<name>A0A5C7FC38_9BACT</name>
<keyword evidence="6" id="KW-0479">Metal-binding</keyword>
<dbReference type="Proteomes" id="UP000321907">
    <property type="component" value="Unassembled WGS sequence"/>
</dbReference>
<evidence type="ECO:0000313" key="17">
    <source>
        <dbReference type="EMBL" id="TXF88476.1"/>
    </source>
</evidence>
<evidence type="ECO:0000256" key="6">
    <source>
        <dbReference type="ARBA" id="ARBA00022723"/>
    </source>
</evidence>
<feature type="domain" description="Pyruvate kinase C-terminal" evidence="16">
    <location>
        <begin position="363"/>
        <end position="474"/>
    </location>
</feature>
<dbReference type="PRINTS" id="PR01050">
    <property type="entry name" value="PYRUVTKNASE"/>
</dbReference>
<comment type="cofactor">
    <cofactor evidence="1">
        <name>K(+)</name>
        <dbReference type="ChEBI" id="CHEBI:29103"/>
    </cofactor>
</comment>
<dbReference type="Pfam" id="PF02887">
    <property type="entry name" value="PK_C"/>
    <property type="match status" value="1"/>
</dbReference>
<evidence type="ECO:0000256" key="11">
    <source>
        <dbReference type="ARBA" id="ARBA00023152"/>
    </source>
</evidence>
<dbReference type="EMBL" id="VOXD01000022">
    <property type="protein sequence ID" value="TXF88476.1"/>
    <property type="molecule type" value="Genomic_DNA"/>
</dbReference>
<keyword evidence="11 14" id="KW-0324">Glycolysis</keyword>
<dbReference type="InterPro" id="IPR015806">
    <property type="entry name" value="Pyrv_Knase_insert_dom_sf"/>
</dbReference>
<dbReference type="SUPFAM" id="SSF50800">
    <property type="entry name" value="PK beta-barrel domain-like"/>
    <property type="match status" value="1"/>
</dbReference>
<reference evidence="17 18" key="1">
    <citation type="submission" date="2019-08" db="EMBL/GenBank/DDBJ databases">
        <title>Lewinella sp. strain SSH13 Genome sequencing and assembly.</title>
        <authorList>
            <person name="Kim I."/>
        </authorList>
    </citation>
    <scope>NUCLEOTIDE SEQUENCE [LARGE SCALE GENOMIC DNA]</scope>
    <source>
        <strain evidence="17 18">SSH13</strain>
    </source>
</reference>
<evidence type="ECO:0000256" key="10">
    <source>
        <dbReference type="ARBA" id="ARBA00022842"/>
    </source>
</evidence>
<dbReference type="InterPro" id="IPR011037">
    <property type="entry name" value="Pyrv_Knase-like_insert_dom_sf"/>
</dbReference>
<dbReference type="PANTHER" id="PTHR11817">
    <property type="entry name" value="PYRUVATE KINASE"/>
    <property type="match status" value="1"/>
</dbReference>
<dbReference type="NCBIfam" id="TIGR01064">
    <property type="entry name" value="pyruv_kin"/>
    <property type="match status" value="1"/>
</dbReference>
<dbReference type="InterPro" id="IPR018209">
    <property type="entry name" value="Pyrv_Knase_AS"/>
</dbReference>
<dbReference type="Pfam" id="PF00224">
    <property type="entry name" value="PK"/>
    <property type="match status" value="1"/>
</dbReference>
<keyword evidence="12 17" id="KW-0670">Pyruvate</keyword>
<keyword evidence="8 14" id="KW-0418">Kinase</keyword>
<dbReference type="GO" id="GO:0004743">
    <property type="term" value="F:pyruvate kinase activity"/>
    <property type="evidence" value="ECO:0007669"/>
    <property type="project" value="UniProtKB-UniRule"/>
</dbReference>
<evidence type="ECO:0000256" key="1">
    <source>
        <dbReference type="ARBA" id="ARBA00001958"/>
    </source>
</evidence>
<dbReference type="Gene3D" id="3.40.1380.20">
    <property type="entry name" value="Pyruvate kinase, C-terminal domain"/>
    <property type="match status" value="1"/>
</dbReference>
<dbReference type="SUPFAM" id="SSF52935">
    <property type="entry name" value="PK C-terminal domain-like"/>
    <property type="match status" value="1"/>
</dbReference>
<evidence type="ECO:0000256" key="2">
    <source>
        <dbReference type="ARBA" id="ARBA00004997"/>
    </source>
</evidence>
<dbReference type="InterPro" id="IPR001697">
    <property type="entry name" value="Pyr_Knase"/>
</dbReference>
<evidence type="ECO:0000259" key="15">
    <source>
        <dbReference type="Pfam" id="PF00224"/>
    </source>
</evidence>
<dbReference type="FunFam" id="2.40.33.10:FF:000001">
    <property type="entry name" value="Pyruvate kinase"/>
    <property type="match status" value="1"/>
</dbReference>
<evidence type="ECO:0000256" key="3">
    <source>
        <dbReference type="ARBA" id="ARBA00008663"/>
    </source>
</evidence>
<evidence type="ECO:0000313" key="18">
    <source>
        <dbReference type="Proteomes" id="UP000321907"/>
    </source>
</evidence>
<sequence length="478" mass="52159">MKVTDHQNTKIVATVGPACSSTEGLKSLILAGVDVFRLNFSHGSHEVHGGTIDKIVKLNEELGTHVSILADLQGPKLRVGKMEGDGLPVEEGQIVTFTNTECVGNAERVYMSYPQFAEDVTVGERVLVDDGTLVFEVVETNGTDTVKLKTLFGGVLKSNKGVNLPNTKISLPSLTEKDLVDLKYILTQPAVNWIALSFVRYAKDLKGLKKHIDAAGHPAKIISKIEKPEAIENLDKIIKHSNAIMVARGDLGIEVPMERLPIIQKEIIRKCIQRARPVIVATQMMDSMINNPGPTRAEVTDVANAVLDGTDAVMLSGETSVGRHPALVVKAMNSIIAEAEKIYEIGMKRPKSNSKSGTFISDVVCSAAAWAAQNVGARGIVGMTRTGYTAFKLSSFRPSSKIYIFSDLNHMLNTLSLCWGVRCFHYDNFTSTDQTVEDVTNILKENGHVAEGDMIVNTGSMPLEKRRRTNMMKITVVE</sequence>
<evidence type="ECO:0000256" key="14">
    <source>
        <dbReference type="RuleBase" id="RU000504"/>
    </source>
</evidence>
<keyword evidence="18" id="KW-1185">Reference proteome</keyword>
<gene>
    <name evidence="17" type="primary">pyk</name>
    <name evidence="17" type="ORF">FUA23_14415</name>
</gene>